<protein>
    <submittedName>
        <fullName evidence="2">Ovule protein</fullName>
    </submittedName>
</protein>
<proteinExistence type="predicted"/>
<dbReference type="Proteomes" id="UP000095283">
    <property type="component" value="Unplaced"/>
</dbReference>
<dbReference type="WBParaSite" id="Hba_16303">
    <property type="protein sequence ID" value="Hba_16303"/>
    <property type="gene ID" value="Hba_16303"/>
</dbReference>
<sequence length="68" mass="7888">MPFITSLPPFIMNYIDVNISCLRFHNSKKPGSSKSEMNYDRTNESTKTKEMTPVYPLICYEINYSSIT</sequence>
<keyword evidence="1" id="KW-1185">Reference proteome</keyword>
<evidence type="ECO:0000313" key="1">
    <source>
        <dbReference type="Proteomes" id="UP000095283"/>
    </source>
</evidence>
<organism evidence="1 2">
    <name type="scientific">Heterorhabditis bacteriophora</name>
    <name type="common">Entomopathogenic nematode worm</name>
    <dbReference type="NCBI Taxonomy" id="37862"/>
    <lineage>
        <taxon>Eukaryota</taxon>
        <taxon>Metazoa</taxon>
        <taxon>Ecdysozoa</taxon>
        <taxon>Nematoda</taxon>
        <taxon>Chromadorea</taxon>
        <taxon>Rhabditida</taxon>
        <taxon>Rhabditina</taxon>
        <taxon>Rhabditomorpha</taxon>
        <taxon>Strongyloidea</taxon>
        <taxon>Heterorhabditidae</taxon>
        <taxon>Heterorhabditis</taxon>
    </lineage>
</organism>
<evidence type="ECO:0000313" key="2">
    <source>
        <dbReference type="WBParaSite" id="Hba_16303"/>
    </source>
</evidence>
<reference evidence="2" key="1">
    <citation type="submission" date="2016-11" db="UniProtKB">
        <authorList>
            <consortium name="WormBaseParasite"/>
        </authorList>
    </citation>
    <scope>IDENTIFICATION</scope>
</reference>
<name>A0A1I7XG45_HETBA</name>
<accession>A0A1I7XG45</accession>
<dbReference type="AlphaFoldDB" id="A0A1I7XG45"/>